<dbReference type="SUPFAM" id="SSF55469">
    <property type="entry name" value="FMN-dependent nitroreductase-like"/>
    <property type="match status" value="1"/>
</dbReference>
<dbReference type="InterPro" id="IPR000415">
    <property type="entry name" value="Nitroreductase-like"/>
</dbReference>
<comment type="caution">
    <text evidence="5">The sequence shown here is derived from an EMBL/GenBank/DDBJ whole genome shotgun (WGS) entry which is preliminary data.</text>
</comment>
<organism evidence="5 6">
    <name type="scientific">Sedimenticola selenatireducens</name>
    <dbReference type="NCBI Taxonomy" id="191960"/>
    <lineage>
        <taxon>Bacteria</taxon>
        <taxon>Pseudomonadati</taxon>
        <taxon>Pseudomonadota</taxon>
        <taxon>Gammaproteobacteria</taxon>
        <taxon>Chromatiales</taxon>
        <taxon>Sedimenticolaceae</taxon>
        <taxon>Sedimenticola</taxon>
    </lineage>
</organism>
<evidence type="ECO:0000313" key="5">
    <source>
        <dbReference type="EMBL" id="PLX62516.1"/>
    </source>
</evidence>
<keyword evidence="2" id="KW-0288">FMN</keyword>
<reference evidence="5 6" key="1">
    <citation type="submission" date="2017-11" db="EMBL/GenBank/DDBJ databases">
        <title>Genome-resolved metagenomics identifies genetic mobility, metabolic interactions, and unexpected diversity in perchlorate-reducing communities.</title>
        <authorList>
            <person name="Barnum T.P."/>
            <person name="Figueroa I.A."/>
            <person name="Carlstrom C.I."/>
            <person name="Lucas L.N."/>
            <person name="Engelbrektson A.L."/>
            <person name="Coates J.D."/>
        </authorList>
    </citation>
    <scope>NUCLEOTIDE SEQUENCE [LARGE SCALE GENOMIC DNA]</scope>
    <source>
        <strain evidence="5">BM301</strain>
    </source>
</reference>
<dbReference type="InterPro" id="IPR050627">
    <property type="entry name" value="Nitroreductase/BluB"/>
</dbReference>
<dbReference type="PANTHER" id="PTHR23026">
    <property type="entry name" value="NADPH NITROREDUCTASE"/>
    <property type="match status" value="1"/>
</dbReference>
<dbReference type="GO" id="GO:0016491">
    <property type="term" value="F:oxidoreductase activity"/>
    <property type="evidence" value="ECO:0007669"/>
    <property type="project" value="UniProtKB-KW"/>
</dbReference>
<evidence type="ECO:0000256" key="3">
    <source>
        <dbReference type="ARBA" id="ARBA00023002"/>
    </source>
</evidence>
<keyword evidence="3" id="KW-0560">Oxidoreductase</keyword>
<dbReference type="InterPro" id="IPR012825">
    <property type="entry name" value="BluB"/>
</dbReference>
<dbReference type="PANTHER" id="PTHR23026:SF90">
    <property type="entry name" value="IODOTYROSINE DEIODINASE 1"/>
    <property type="match status" value="1"/>
</dbReference>
<dbReference type="STRING" id="1111735.GCA_000428045_01073"/>
<proteinExistence type="predicted"/>
<dbReference type="Gene3D" id="3.40.109.10">
    <property type="entry name" value="NADH Oxidase"/>
    <property type="match status" value="1"/>
</dbReference>
<evidence type="ECO:0000256" key="1">
    <source>
        <dbReference type="ARBA" id="ARBA00022630"/>
    </source>
</evidence>
<evidence type="ECO:0000256" key="2">
    <source>
        <dbReference type="ARBA" id="ARBA00022643"/>
    </source>
</evidence>
<protein>
    <submittedName>
        <fullName evidence="5">5,6-dimethylbenzimidazole synthase</fullName>
    </submittedName>
</protein>
<keyword evidence="1" id="KW-0285">Flavoprotein</keyword>
<dbReference type="Pfam" id="PF00881">
    <property type="entry name" value="Nitroreductase"/>
    <property type="match status" value="1"/>
</dbReference>
<sequence length="244" mass="28072">MENQSISKQPEIVFSNAERDALYKTIYSRRDVRGQFKSDPVPDEVLARILKAAHHAPSVGYMQPWNFMLIRSQEIKQRVHELFLEANQEAGEMFETVEKRRIYSTLKLEGILESPINLVITCDRERAGPVVIGRTHDMAMDIYSSVCAVQNLWLAARSEGVGVGWVSIFDRSKLKQLLNLPQQVTPVAYLCVGYVEHFFTEPELKSAGWRDRLPLQDLVYFDHWENSHPDQEHNLLSELAKPGY</sequence>
<evidence type="ECO:0000259" key="4">
    <source>
        <dbReference type="Pfam" id="PF00881"/>
    </source>
</evidence>
<dbReference type="InterPro" id="IPR029479">
    <property type="entry name" value="Nitroreductase"/>
</dbReference>
<feature type="domain" description="Nitroreductase" evidence="4">
    <location>
        <begin position="26"/>
        <end position="194"/>
    </location>
</feature>
<dbReference type="CDD" id="cd02145">
    <property type="entry name" value="BluB"/>
    <property type="match status" value="1"/>
</dbReference>
<dbReference type="Proteomes" id="UP000235015">
    <property type="component" value="Unassembled WGS sequence"/>
</dbReference>
<gene>
    <name evidence="5" type="primary">bluB</name>
    <name evidence="5" type="ORF">C0630_06420</name>
</gene>
<dbReference type="AlphaFoldDB" id="A0A2N6CYT4"/>
<dbReference type="NCBIfam" id="TIGR02476">
    <property type="entry name" value="BluB"/>
    <property type="match status" value="1"/>
</dbReference>
<dbReference type="RefSeq" id="WP_029133782.1">
    <property type="nucleotide sequence ID" value="NZ_CAXXYC010000003.1"/>
</dbReference>
<name>A0A2N6CYT4_9GAMM</name>
<dbReference type="EMBL" id="PKUN01000005">
    <property type="protein sequence ID" value="PLX62516.1"/>
    <property type="molecule type" value="Genomic_DNA"/>
</dbReference>
<evidence type="ECO:0000313" key="6">
    <source>
        <dbReference type="Proteomes" id="UP000235015"/>
    </source>
</evidence>
<accession>A0A2N6CYT4</accession>